<name>A0AAN8UHP9_9MAGN</name>
<keyword evidence="10" id="KW-0067">ATP-binding</keyword>
<evidence type="ECO:0000256" key="7">
    <source>
        <dbReference type="ARBA" id="ARBA00022723"/>
    </source>
</evidence>
<proteinExistence type="inferred from homology"/>
<gene>
    <name evidence="14" type="ORF">RJ641_021535</name>
</gene>
<evidence type="ECO:0000256" key="6">
    <source>
        <dbReference type="ARBA" id="ARBA00022679"/>
    </source>
</evidence>
<evidence type="ECO:0000256" key="12">
    <source>
        <dbReference type="ARBA" id="ARBA00022977"/>
    </source>
</evidence>
<evidence type="ECO:0000313" key="14">
    <source>
        <dbReference type="EMBL" id="KAK6914214.1"/>
    </source>
</evidence>
<keyword evidence="7" id="KW-0479">Metal-binding</keyword>
<dbReference type="Proteomes" id="UP001370490">
    <property type="component" value="Unassembled WGS sequence"/>
</dbReference>
<evidence type="ECO:0000313" key="15">
    <source>
        <dbReference type="Proteomes" id="UP001370490"/>
    </source>
</evidence>
<sequence>MQKKNKKIGCKSMDPLNKTESPVTVDPVHHQRIDGSNGQHTASSGYIPSARALHEPAQLASQLGKTWVLEPLAAGASEFRIRFCLELVGLNPTVFMGNAYEIMDAEKSLWMSPADCDTHLDLIVKVHGMSKAEEFFTELRNSTLKKAACFPLLHAYAKQRNTEKIFTEWESECLNYDIRVSNVLLVLVAKGVDSSHESTDAVEAATSLSQASRSTVSVSGAVDIVTDGHRVVGAHNGVPMLQKITATGCSVTALIAALVAVDPSHAFEAKPLLFPHLGLLQS</sequence>
<comment type="caution">
    <text evidence="14">The sequence shown here is derived from an EMBL/GenBank/DDBJ whole genome shotgun (WGS) entry which is preliminary data.</text>
</comment>
<dbReference type="InterPro" id="IPR000417">
    <property type="entry name" value="Hyethyz_kinase"/>
</dbReference>
<accession>A0AAN8UHP9</accession>
<dbReference type="GO" id="GO:0005524">
    <property type="term" value="F:ATP binding"/>
    <property type="evidence" value="ECO:0007669"/>
    <property type="project" value="UniProtKB-KW"/>
</dbReference>
<evidence type="ECO:0000256" key="1">
    <source>
        <dbReference type="ARBA" id="ARBA00001771"/>
    </source>
</evidence>
<evidence type="ECO:0000256" key="9">
    <source>
        <dbReference type="ARBA" id="ARBA00022777"/>
    </source>
</evidence>
<reference evidence="14 15" key="1">
    <citation type="submission" date="2023-12" db="EMBL/GenBank/DDBJ databases">
        <title>A high-quality genome assembly for Dillenia turbinata (Dilleniales).</title>
        <authorList>
            <person name="Chanderbali A."/>
        </authorList>
    </citation>
    <scope>NUCLEOTIDE SEQUENCE [LARGE SCALE GENOMIC DNA]</scope>
    <source>
        <strain evidence="14">LSX21</strain>
        <tissue evidence="14">Leaf</tissue>
    </source>
</reference>
<dbReference type="PANTHER" id="PTHR45717">
    <property type="entry name" value="OS12G0527900 PROTEIN"/>
    <property type="match status" value="1"/>
</dbReference>
<comment type="similarity">
    <text evidence="4">Belongs to the PPR family. P subfamily.</text>
</comment>
<dbReference type="Gene3D" id="3.40.1190.20">
    <property type="match status" value="1"/>
</dbReference>
<comment type="pathway">
    <text evidence="3">Cofactor biosynthesis; thiamine diphosphate biosynthesis; 4-methyl-5-(2-phosphoethyl)-thiazole from 5-(2-hydroxyethyl)-4-methylthiazole: step 1/1.</text>
</comment>
<dbReference type="AlphaFoldDB" id="A0AAN8UHP9"/>
<keyword evidence="9 14" id="KW-0418">Kinase</keyword>
<keyword evidence="8" id="KW-0547">Nucleotide-binding</keyword>
<evidence type="ECO:0000256" key="4">
    <source>
        <dbReference type="ARBA" id="ARBA00007626"/>
    </source>
</evidence>
<keyword evidence="15" id="KW-1185">Reference proteome</keyword>
<evidence type="ECO:0000256" key="10">
    <source>
        <dbReference type="ARBA" id="ARBA00022840"/>
    </source>
</evidence>
<dbReference type="SUPFAM" id="SSF53613">
    <property type="entry name" value="Ribokinase-like"/>
    <property type="match status" value="2"/>
</dbReference>
<evidence type="ECO:0000256" key="2">
    <source>
        <dbReference type="ARBA" id="ARBA00001946"/>
    </source>
</evidence>
<comment type="cofactor">
    <cofactor evidence="2">
        <name>Mg(2+)</name>
        <dbReference type="ChEBI" id="CHEBI:18420"/>
    </cofactor>
</comment>
<dbReference type="GO" id="GO:0004417">
    <property type="term" value="F:hydroxyethylthiazole kinase activity"/>
    <property type="evidence" value="ECO:0007669"/>
    <property type="project" value="UniProtKB-EC"/>
</dbReference>
<evidence type="ECO:0000256" key="11">
    <source>
        <dbReference type="ARBA" id="ARBA00022842"/>
    </source>
</evidence>
<dbReference type="GO" id="GO:0000287">
    <property type="term" value="F:magnesium ion binding"/>
    <property type="evidence" value="ECO:0007669"/>
    <property type="project" value="InterPro"/>
</dbReference>
<dbReference type="InterPro" id="IPR029056">
    <property type="entry name" value="Ribokinase-like"/>
</dbReference>
<evidence type="ECO:0000256" key="3">
    <source>
        <dbReference type="ARBA" id="ARBA00004868"/>
    </source>
</evidence>
<dbReference type="EMBL" id="JBAMMX010000026">
    <property type="protein sequence ID" value="KAK6914214.1"/>
    <property type="molecule type" value="Genomic_DNA"/>
</dbReference>
<dbReference type="EC" id="2.7.1.50" evidence="5"/>
<evidence type="ECO:0000256" key="13">
    <source>
        <dbReference type="SAM" id="MobiDB-lite"/>
    </source>
</evidence>
<comment type="catalytic activity">
    <reaction evidence="1">
        <text>5-(2-hydroxyethyl)-4-methylthiazole + ATP = 4-methyl-5-(2-phosphooxyethyl)-thiazole + ADP + H(+)</text>
        <dbReference type="Rhea" id="RHEA:24212"/>
        <dbReference type="ChEBI" id="CHEBI:15378"/>
        <dbReference type="ChEBI" id="CHEBI:17957"/>
        <dbReference type="ChEBI" id="CHEBI:30616"/>
        <dbReference type="ChEBI" id="CHEBI:58296"/>
        <dbReference type="ChEBI" id="CHEBI:456216"/>
        <dbReference type="EC" id="2.7.1.50"/>
    </reaction>
</comment>
<keyword evidence="12" id="KW-0784">Thiamine biosynthesis</keyword>
<evidence type="ECO:0000256" key="5">
    <source>
        <dbReference type="ARBA" id="ARBA00012129"/>
    </source>
</evidence>
<evidence type="ECO:0000256" key="8">
    <source>
        <dbReference type="ARBA" id="ARBA00022741"/>
    </source>
</evidence>
<keyword evidence="11" id="KW-0460">Magnesium</keyword>
<keyword evidence="6" id="KW-0808">Transferase</keyword>
<dbReference type="Pfam" id="PF02110">
    <property type="entry name" value="HK"/>
    <property type="match status" value="1"/>
</dbReference>
<protein>
    <recommendedName>
        <fullName evidence="5">hydroxyethylthiazole kinase</fullName>
        <ecNumber evidence="5">2.7.1.50</ecNumber>
    </recommendedName>
</protein>
<organism evidence="14 15">
    <name type="scientific">Dillenia turbinata</name>
    <dbReference type="NCBI Taxonomy" id="194707"/>
    <lineage>
        <taxon>Eukaryota</taxon>
        <taxon>Viridiplantae</taxon>
        <taxon>Streptophyta</taxon>
        <taxon>Embryophyta</taxon>
        <taxon>Tracheophyta</taxon>
        <taxon>Spermatophyta</taxon>
        <taxon>Magnoliopsida</taxon>
        <taxon>eudicotyledons</taxon>
        <taxon>Gunneridae</taxon>
        <taxon>Pentapetalae</taxon>
        <taxon>Dilleniales</taxon>
        <taxon>Dilleniaceae</taxon>
        <taxon>Dillenia</taxon>
    </lineage>
</organism>
<dbReference type="PANTHER" id="PTHR45717:SF13">
    <property type="entry name" value="OS02G0796400 PROTEIN"/>
    <property type="match status" value="1"/>
</dbReference>
<feature type="region of interest" description="Disordered" evidence="13">
    <location>
        <begin position="1"/>
        <end position="23"/>
    </location>
</feature>
<dbReference type="GO" id="GO:0005739">
    <property type="term" value="C:mitochondrion"/>
    <property type="evidence" value="ECO:0007669"/>
    <property type="project" value="TreeGrafter"/>
</dbReference>
<dbReference type="GO" id="GO:0009228">
    <property type="term" value="P:thiamine biosynthetic process"/>
    <property type="evidence" value="ECO:0007669"/>
    <property type="project" value="UniProtKB-KW"/>
</dbReference>